<comment type="caution">
    <text evidence="2">The sequence shown here is derived from an EMBL/GenBank/DDBJ whole genome shotgun (WGS) entry which is preliminary data.</text>
</comment>
<proteinExistence type="predicted"/>
<keyword evidence="1" id="KW-0808">Transferase</keyword>
<reference evidence="2" key="1">
    <citation type="submission" date="2022-05" db="EMBL/GenBank/DDBJ databases">
        <authorList>
            <person name="Jo J.-H."/>
            <person name="Im W.-T."/>
        </authorList>
    </citation>
    <scope>NUCLEOTIDE SEQUENCE</scope>
    <source>
        <strain evidence="2">SE220</strain>
    </source>
</reference>
<evidence type="ECO:0000256" key="1">
    <source>
        <dbReference type="ARBA" id="ARBA00022679"/>
    </source>
</evidence>
<dbReference type="PANTHER" id="PTHR10605">
    <property type="entry name" value="HEPARAN SULFATE SULFOTRANSFERASE"/>
    <property type="match status" value="1"/>
</dbReference>
<dbReference type="Proteomes" id="UP001165342">
    <property type="component" value="Unassembled WGS sequence"/>
</dbReference>
<dbReference type="InterPro" id="IPR027417">
    <property type="entry name" value="P-loop_NTPase"/>
</dbReference>
<dbReference type="SUPFAM" id="SSF52540">
    <property type="entry name" value="P-loop containing nucleoside triphosphate hydrolases"/>
    <property type="match status" value="1"/>
</dbReference>
<gene>
    <name evidence="2" type="ORF">LZ538_01530</name>
</gene>
<name>A0ABT0RZK2_9SPHN</name>
<dbReference type="Pfam" id="PF13469">
    <property type="entry name" value="Sulfotransfer_3"/>
    <property type="match status" value="1"/>
</dbReference>
<dbReference type="RefSeq" id="WP_249830238.1">
    <property type="nucleotide sequence ID" value="NZ_JAMGBE010000001.1"/>
</dbReference>
<keyword evidence="3" id="KW-1185">Reference proteome</keyword>
<dbReference type="Gene3D" id="3.40.50.300">
    <property type="entry name" value="P-loop containing nucleotide triphosphate hydrolases"/>
    <property type="match status" value="1"/>
</dbReference>
<sequence length="329" mass="38565">MDQRLSCRFACIVGAPRTGTTSLAQFMRAHPSICFSKLKEPHFFSQHDLNGIPDEELRQIVTAEYLDRFFPHRREDGSLLAEASVTYLYTPERMRPILRLWPEAKFIICLRDPVEMIPSLHQRLLVLGDENVRDFERAWRLVDARRRGRSVPRSCIEPRWLRYDELGRLGFYVGRFISVVGRNRCFFVLHDDIRSDAARAFRDVVEFLGLPPCEPADTTPRRVRRDFKYGWLQRLLMRPPVITRRLLAGSAYRRRVDSLSKLDKRKSPGIRIIERSRKNLLKWNETEAPQVALSPALRAEFGQLYREDIKRLEDIIGRNLDHWLGPAPD</sequence>
<evidence type="ECO:0000313" key="2">
    <source>
        <dbReference type="EMBL" id="MCL6728735.1"/>
    </source>
</evidence>
<dbReference type="EMBL" id="JAMGBE010000001">
    <property type="protein sequence ID" value="MCL6728735.1"/>
    <property type="molecule type" value="Genomic_DNA"/>
</dbReference>
<protein>
    <submittedName>
        <fullName evidence="2">Sulfotransferase</fullName>
    </submittedName>
</protein>
<accession>A0ABT0RZK2</accession>
<dbReference type="InterPro" id="IPR037359">
    <property type="entry name" value="NST/OST"/>
</dbReference>
<dbReference type="PANTHER" id="PTHR10605:SF56">
    <property type="entry name" value="BIFUNCTIONAL HEPARAN SULFATE N-DEACETYLASE_N-SULFOTRANSFERASE"/>
    <property type="match status" value="1"/>
</dbReference>
<organism evidence="2 3">
    <name type="scientific">Sphingomonas hankyongi</name>
    <dbReference type="NCBI Taxonomy" id="2908209"/>
    <lineage>
        <taxon>Bacteria</taxon>
        <taxon>Pseudomonadati</taxon>
        <taxon>Pseudomonadota</taxon>
        <taxon>Alphaproteobacteria</taxon>
        <taxon>Sphingomonadales</taxon>
        <taxon>Sphingomonadaceae</taxon>
        <taxon>Sphingomonas</taxon>
    </lineage>
</organism>
<evidence type="ECO:0000313" key="3">
    <source>
        <dbReference type="Proteomes" id="UP001165342"/>
    </source>
</evidence>